<evidence type="ECO:0000313" key="3">
    <source>
        <dbReference type="Proteomes" id="UP000694867"/>
    </source>
</evidence>
<dbReference type="Proteomes" id="UP000694867">
    <property type="component" value="Unplaced"/>
</dbReference>
<protein>
    <submittedName>
        <fullName evidence="4">Uncharacterized protein LOC100906356</fullName>
    </submittedName>
</protein>
<proteinExistence type="predicted"/>
<sequence length="170" mass="18981">MFSFVVFFCIVTAVLAQQLPSGDDGRARFNHTEDLGMPKPHRTKRGAEVAHESPVRMGATTGRVVAGFSRIASTLPQFIVDGRHYWPSDFSLTKQIGLQGVNELVNDVFNYEKTKALAVAREASCGQRANCLWNKRLGTFGRMFGRVSRDQELLNNLDCDTIFAGCLHYH</sequence>
<keyword evidence="3" id="KW-1185">Reference proteome</keyword>
<feature type="signal peptide" evidence="2">
    <location>
        <begin position="1"/>
        <end position="16"/>
    </location>
</feature>
<keyword evidence="2" id="KW-0732">Signal</keyword>
<accession>A0AAJ6QTU4</accession>
<feature type="chain" id="PRO_5042542716" evidence="2">
    <location>
        <begin position="17"/>
        <end position="170"/>
    </location>
</feature>
<evidence type="ECO:0000256" key="1">
    <source>
        <dbReference type="SAM" id="MobiDB-lite"/>
    </source>
</evidence>
<organism evidence="3 4">
    <name type="scientific">Galendromus occidentalis</name>
    <name type="common">western predatory mite</name>
    <dbReference type="NCBI Taxonomy" id="34638"/>
    <lineage>
        <taxon>Eukaryota</taxon>
        <taxon>Metazoa</taxon>
        <taxon>Ecdysozoa</taxon>
        <taxon>Arthropoda</taxon>
        <taxon>Chelicerata</taxon>
        <taxon>Arachnida</taxon>
        <taxon>Acari</taxon>
        <taxon>Parasitiformes</taxon>
        <taxon>Mesostigmata</taxon>
        <taxon>Gamasina</taxon>
        <taxon>Phytoseioidea</taxon>
        <taxon>Phytoseiidae</taxon>
        <taxon>Typhlodrominae</taxon>
        <taxon>Galendromus</taxon>
    </lineage>
</organism>
<reference evidence="4" key="1">
    <citation type="submission" date="2025-08" db="UniProtKB">
        <authorList>
            <consortium name="RefSeq"/>
        </authorList>
    </citation>
    <scope>IDENTIFICATION</scope>
</reference>
<gene>
    <name evidence="4" type="primary">LOC100906356</name>
</gene>
<name>A0AAJ6QTU4_9ACAR</name>
<dbReference type="AlphaFoldDB" id="A0AAJ6QTU4"/>
<feature type="region of interest" description="Disordered" evidence="1">
    <location>
        <begin position="31"/>
        <end position="52"/>
    </location>
</feature>
<dbReference type="GeneID" id="100906356"/>
<dbReference type="RefSeq" id="XP_003743666.1">
    <property type="nucleotide sequence ID" value="XM_003743618.2"/>
</dbReference>
<evidence type="ECO:0000256" key="2">
    <source>
        <dbReference type="SAM" id="SignalP"/>
    </source>
</evidence>
<dbReference type="KEGG" id="goe:100906356"/>
<evidence type="ECO:0000313" key="4">
    <source>
        <dbReference type="RefSeq" id="XP_003743666.1"/>
    </source>
</evidence>